<organism evidence="3 4">
    <name type="scientific">Verruconis gallopava</name>
    <dbReference type="NCBI Taxonomy" id="253628"/>
    <lineage>
        <taxon>Eukaryota</taxon>
        <taxon>Fungi</taxon>
        <taxon>Dikarya</taxon>
        <taxon>Ascomycota</taxon>
        <taxon>Pezizomycotina</taxon>
        <taxon>Dothideomycetes</taxon>
        <taxon>Pleosporomycetidae</taxon>
        <taxon>Venturiales</taxon>
        <taxon>Sympoventuriaceae</taxon>
        <taxon>Verruconis</taxon>
    </lineage>
</organism>
<evidence type="ECO:0000313" key="3">
    <source>
        <dbReference type="EMBL" id="KIW05585.1"/>
    </source>
</evidence>
<dbReference type="Proteomes" id="UP000053259">
    <property type="component" value="Unassembled WGS sequence"/>
</dbReference>
<evidence type="ECO:0000313" key="4">
    <source>
        <dbReference type="Proteomes" id="UP000053259"/>
    </source>
</evidence>
<dbReference type="AlphaFoldDB" id="A0A0D2AGC1"/>
<reference evidence="3 4" key="1">
    <citation type="submission" date="2015-01" db="EMBL/GenBank/DDBJ databases">
        <title>The Genome Sequence of Ochroconis gallopava CBS43764.</title>
        <authorList>
            <consortium name="The Broad Institute Genomics Platform"/>
            <person name="Cuomo C."/>
            <person name="de Hoog S."/>
            <person name="Gorbushina A."/>
            <person name="Stielow B."/>
            <person name="Teixiera M."/>
            <person name="Abouelleil A."/>
            <person name="Chapman S.B."/>
            <person name="Priest M."/>
            <person name="Young S.K."/>
            <person name="Wortman J."/>
            <person name="Nusbaum C."/>
            <person name="Birren B."/>
        </authorList>
    </citation>
    <scope>NUCLEOTIDE SEQUENCE [LARGE SCALE GENOMIC DNA]</scope>
    <source>
        <strain evidence="3 4">CBS 43764</strain>
    </source>
</reference>
<sequence>MMRIPCPSNAFLRASAIQIDSSLTPFLYQTATIQQWIAPYAQVRPRREQRHASTAQARTLPGKPIELVSDPAVDAPDGSVRSTISSSEKRVFAKLLDPSYDPRADIKARAKSPSKIGKTRSKEVSINADQLRINDAYLQAQHQQLLAAKRKASAAHQEQVSQLQAAQDLPYTEETETMRQQREQMFATAKLQFSRARTDKELLQLLDKWAFDVFRKYFSLGQAGHQDAKKGAEPEQKEWTLQLQANFLTQNYPLLLVAFLDELRDNFPSSQLAFSILPMVKSLGLQSYALGASTQLYNGIILDTWRIFSDFHRINELLIEMENAGLEFDYDTLEVLAKIRRQGDRILKGDRGELLKRVWQLDSMMSGWTTVVGWIPKVKDSLEREELRRANESAESEIEDSVSGEEWNEEFGDVDHQDDRKRATTSLG</sequence>
<accession>A0A0D2AGC1</accession>
<evidence type="ECO:0000256" key="1">
    <source>
        <dbReference type="SAM" id="MobiDB-lite"/>
    </source>
</evidence>
<dbReference type="OrthoDB" id="2444174at2759"/>
<dbReference type="EMBL" id="KN847537">
    <property type="protein sequence ID" value="KIW05585.1"/>
    <property type="molecule type" value="Genomic_DNA"/>
</dbReference>
<dbReference type="InterPro" id="IPR043837">
    <property type="entry name" value="Mtf2-like_C"/>
</dbReference>
<dbReference type="RefSeq" id="XP_016215454.1">
    <property type="nucleotide sequence ID" value="XM_016356661.1"/>
</dbReference>
<dbReference type="PANTHER" id="PTHR39468:SF1">
    <property type="entry name" value="MTF2-LIKE C-TERMINAL DOMAIN-CONTAINING PROTEIN"/>
    <property type="match status" value="1"/>
</dbReference>
<feature type="compositionally biased region" description="Acidic residues" evidence="1">
    <location>
        <begin position="394"/>
        <end position="412"/>
    </location>
</feature>
<feature type="domain" description="Mtf2-like C-terminal" evidence="2">
    <location>
        <begin position="188"/>
        <end position="351"/>
    </location>
</feature>
<protein>
    <recommendedName>
        <fullName evidence="2">Mtf2-like C-terminal domain-containing protein</fullName>
    </recommendedName>
</protein>
<name>A0A0D2AGC1_9PEZI</name>
<dbReference type="InParanoid" id="A0A0D2AGC1"/>
<keyword evidence="4" id="KW-1185">Reference proteome</keyword>
<feature type="compositionally biased region" description="Basic and acidic residues" evidence="1">
    <location>
        <begin position="413"/>
        <end position="422"/>
    </location>
</feature>
<dbReference type="GO" id="GO:0005739">
    <property type="term" value="C:mitochondrion"/>
    <property type="evidence" value="ECO:0007669"/>
    <property type="project" value="InterPro"/>
</dbReference>
<dbReference type="VEuPathDB" id="FungiDB:PV09_03460"/>
<dbReference type="STRING" id="253628.A0A0D2AGC1"/>
<dbReference type="HOGENOM" id="CLU_636124_0_0_1"/>
<evidence type="ECO:0000259" key="2">
    <source>
        <dbReference type="Pfam" id="PF19189"/>
    </source>
</evidence>
<feature type="region of interest" description="Disordered" evidence="1">
    <location>
        <begin position="389"/>
        <end position="428"/>
    </location>
</feature>
<dbReference type="InterPro" id="IPR040009">
    <property type="entry name" value="Mtf2/C5D6.12-like"/>
</dbReference>
<gene>
    <name evidence="3" type="ORF">PV09_03460</name>
</gene>
<dbReference type="PANTHER" id="PTHR39468">
    <property type="entry name" value="CHROMOSOME 7, WHOLE GENOME SHOTGUN SEQUENCE"/>
    <property type="match status" value="1"/>
</dbReference>
<dbReference type="Pfam" id="PF19189">
    <property type="entry name" value="Mtf2"/>
    <property type="match status" value="1"/>
</dbReference>
<dbReference type="GeneID" id="27311433"/>
<proteinExistence type="predicted"/>